<dbReference type="Pfam" id="PF13456">
    <property type="entry name" value="RVT_3"/>
    <property type="match status" value="1"/>
</dbReference>
<comment type="subcellular location">
    <subcellularLocation>
        <location evidence="1">Secreted</location>
        <location evidence="1">Cell wall</location>
    </subcellularLocation>
</comment>
<dbReference type="GO" id="GO:0005975">
    <property type="term" value="P:carbohydrate metabolic process"/>
    <property type="evidence" value="ECO:0007669"/>
    <property type="project" value="InterPro"/>
</dbReference>
<dbReference type="Proteomes" id="UP000434276">
    <property type="component" value="Unassembled WGS sequence"/>
</dbReference>
<dbReference type="Gene3D" id="3.30.420.10">
    <property type="entry name" value="Ribonuclease H-like superfamily/Ribonuclease H"/>
    <property type="match status" value="1"/>
</dbReference>
<keyword evidence="3" id="KW-0134">Cell wall</keyword>
<dbReference type="InterPro" id="IPR012337">
    <property type="entry name" value="RNaseH-like_sf"/>
</dbReference>
<dbReference type="SMART" id="SM00710">
    <property type="entry name" value="PbH1"/>
    <property type="match status" value="6"/>
</dbReference>
<feature type="domain" description="RNase H type-1" evidence="11">
    <location>
        <begin position="514"/>
        <end position="633"/>
    </location>
</feature>
<evidence type="ECO:0000256" key="9">
    <source>
        <dbReference type="RuleBase" id="RU361169"/>
    </source>
</evidence>
<dbReference type="PANTHER" id="PTHR31375">
    <property type="match status" value="1"/>
</dbReference>
<dbReference type="InterPro" id="IPR000743">
    <property type="entry name" value="Glyco_hydro_28"/>
</dbReference>
<gene>
    <name evidence="12" type="ORF">C24_LOCUS9593</name>
</gene>
<reference evidence="12 13" key="1">
    <citation type="submission" date="2019-12" db="EMBL/GenBank/DDBJ databases">
        <authorList>
            <person name="Jiao W.-B."/>
            <person name="Schneeberger K."/>
        </authorList>
    </citation>
    <scope>NUCLEOTIDE SEQUENCE [LARGE SCALE GENOMIC DNA]</scope>
    <source>
        <strain evidence="13">cv. C24</strain>
    </source>
</reference>
<dbReference type="EMBL" id="CACSHJ010000088">
    <property type="protein sequence ID" value="CAA0374288.1"/>
    <property type="molecule type" value="Genomic_DNA"/>
</dbReference>
<evidence type="ECO:0000256" key="8">
    <source>
        <dbReference type="PROSITE-ProRule" id="PRU10052"/>
    </source>
</evidence>
<keyword evidence="5 9" id="KW-0378">Hydrolase</keyword>
<dbReference type="GO" id="GO:0004650">
    <property type="term" value="F:polygalacturonase activity"/>
    <property type="evidence" value="ECO:0007669"/>
    <property type="project" value="InterPro"/>
</dbReference>
<evidence type="ECO:0000256" key="10">
    <source>
        <dbReference type="SAM" id="SignalP"/>
    </source>
</evidence>
<evidence type="ECO:0000313" key="12">
    <source>
        <dbReference type="EMBL" id="CAA0374288.1"/>
    </source>
</evidence>
<feature type="active site" evidence="8">
    <location>
        <position position="247"/>
    </location>
</feature>
<proteinExistence type="inferred from homology"/>
<accession>A0A5S9X3G3</accession>
<dbReference type="SUPFAM" id="SSF53098">
    <property type="entry name" value="Ribonuclease H-like"/>
    <property type="match status" value="1"/>
</dbReference>
<evidence type="ECO:0000313" key="13">
    <source>
        <dbReference type="Proteomes" id="UP000434276"/>
    </source>
</evidence>
<dbReference type="AlphaFoldDB" id="A0A5S9X3G3"/>
<dbReference type="ExpressionAtlas" id="A0A5S9X3G3">
    <property type="expression patterns" value="baseline and differential"/>
</dbReference>
<keyword evidence="6 9" id="KW-0326">Glycosidase</keyword>
<evidence type="ECO:0000256" key="2">
    <source>
        <dbReference type="ARBA" id="ARBA00008834"/>
    </source>
</evidence>
<evidence type="ECO:0000256" key="6">
    <source>
        <dbReference type="ARBA" id="ARBA00023295"/>
    </source>
</evidence>
<evidence type="ECO:0000256" key="4">
    <source>
        <dbReference type="ARBA" id="ARBA00022525"/>
    </source>
</evidence>
<dbReference type="Gene3D" id="2.160.20.10">
    <property type="entry name" value="Single-stranded right-handed beta-helix, Pectin lyase-like"/>
    <property type="match status" value="1"/>
</dbReference>
<dbReference type="PROSITE" id="PS00502">
    <property type="entry name" value="POLYGALACTURONASE"/>
    <property type="match status" value="1"/>
</dbReference>
<keyword evidence="7" id="KW-0961">Cell wall biogenesis/degradation</keyword>
<dbReference type="Pfam" id="PF00295">
    <property type="entry name" value="Glyco_hydro_28"/>
    <property type="match status" value="1"/>
</dbReference>
<keyword evidence="10" id="KW-0732">Signal</keyword>
<dbReference type="InterPro" id="IPR044730">
    <property type="entry name" value="RNase_H-like_dom_plant"/>
</dbReference>
<dbReference type="InterPro" id="IPR002156">
    <property type="entry name" value="RNaseH_domain"/>
</dbReference>
<sequence length="664" mass="75037">MASRVLLILCVPSLFFFLAASTKEYPGQPKIFDVRNYGARADSQRDNAFAFTKAWNEACQWSYGRSTVYIPSGIFYLRQVTFSGPCKSSITFFIRGTLLSPRNPYAINQEEWILFKYVDNLTVTGGGLLDGQGSYSWPLNDCNKNTNCRTLAMNIGFAFVKSSKINGLRSINSKMGHFNLFSVEDFNITGVTITAPGDSPNTDGIKIGKSSHMQIYNVTIGTGDDCIAILDGTSNLDISDVRCGPGHGISVGSLGRYKEEKNVQGLTVRNSIINGTTDGLRIKTWAKSVSQISVSNFLYENIQMINVGNPIVIDQQYCPHGQCDSPGKYASHVQIKDVKYNNIWGTSTSKEALKMQCSKTFPCQDVELSNINLHYVGRDGLVTALCENVGGSIRGKIVPANCRINLFLPSNIITDSNSTLEDKMQGIFQLANTTQTQRFHQLPLWILWRLWNSRNILYFQRRHVPWETTLQLAQMDLQEWNEAVTPSHINSHGTTIRSHIPNWRRPTNGWVKCNVDGSFINGNIPGKGGWIVRDHYGRYEFAGQAIGNCIDNALECEFQALLMAMQHCWSKGYRRICFEGDNKEMFDLINGLKMHFGAFNWIRDILWWASKFEQTQFQWTNRQNNKPADILARTPLQHQFLFANHFWVPRVISFALHCDYTSSI</sequence>
<dbReference type="SUPFAM" id="SSF51126">
    <property type="entry name" value="Pectin lyase-like"/>
    <property type="match status" value="1"/>
</dbReference>
<evidence type="ECO:0000256" key="3">
    <source>
        <dbReference type="ARBA" id="ARBA00022512"/>
    </source>
</evidence>
<dbReference type="FunFam" id="2.160.20.10:FF:000004">
    <property type="entry name" value="Pectin lyase-like superfamily protein"/>
    <property type="match status" value="1"/>
</dbReference>
<dbReference type="GO" id="GO:0004523">
    <property type="term" value="F:RNA-DNA hybrid ribonuclease activity"/>
    <property type="evidence" value="ECO:0007669"/>
    <property type="project" value="InterPro"/>
</dbReference>
<name>A0A5S9X3G3_ARATH</name>
<dbReference type="CDD" id="cd06222">
    <property type="entry name" value="RNase_H_like"/>
    <property type="match status" value="1"/>
</dbReference>
<comment type="similarity">
    <text evidence="2 9">Belongs to the glycosyl hydrolase 28 family.</text>
</comment>
<feature type="chain" id="PRO_5024972447" description="RNase H type-1 domain-containing protein" evidence="10">
    <location>
        <begin position="22"/>
        <end position="664"/>
    </location>
</feature>
<protein>
    <recommendedName>
        <fullName evidence="11">RNase H type-1 domain-containing protein</fullName>
    </recommendedName>
</protein>
<dbReference type="GO" id="GO:0071555">
    <property type="term" value="P:cell wall organization"/>
    <property type="evidence" value="ECO:0007669"/>
    <property type="project" value="UniProtKB-KW"/>
</dbReference>
<dbReference type="OrthoDB" id="187139at2759"/>
<dbReference type="InterPro" id="IPR006626">
    <property type="entry name" value="PbH1"/>
</dbReference>
<evidence type="ECO:0000259" key="11">
    <source>
        <dbReference type="Pfam" id="PF13456"/>
    </source>
</evidence>
<keyword evidence="4" id="KW-0964">Secreted</keyword>
<dbReference type="InterPro" id="IPR012334">
    <property type="entry name" value="Pectin_lyas_fold"/>
</dbReference>
<organism evidence="12 13">
    <name type="scientific">Arabidopsis thaliana</name>
    <name type="common">Mouse-ear cress</name>
    <dbReference type="NCBI Taxonomy" id="3702"/>
    <lineage>
        <taxon>Eukaryota</taxon>
        <taxon>Viridiplantae</taxon>
        <taxon>Streptophyta</taxon>
        <taxon>Embryophyta</taxon>
        <taxon>Tracheophyta</taxon>
        <taxon>Spermatophyta</taxon>
        <taxon>Magnoliopsida</taxon>
        <taxon>eudicotyledons</taxon>
        <taxon>Gunneridae</taxon>
        <taxon>Pentapetalae</taxon>
        <taxon>rosids</taxon>
        <taxon>malvids</taxon>
        <taxon>Brassicales</taxon>
        <taxon>Brassicaceae</taxon>
        <taxon>Camelineae</taxon>
        <taxon>Arabidopsis</taxon>
    </lineage>
</organism>
<evidence type="ECO:0000256" key="7">
    <source>
        <dbReference type="ARBA" id="ARBA00023316"/>
    </source>
</evidence>
<dbReference type="InterPro" id="IPR036397">
    <property type="entry name" value="RNaseH_sf"/>
</dbReference>
<feature type="signal peptide" evidence="10">
    <location>
        <begin position="1"/>
        <end position="21"/>
    </location>
</feature>
<dbReference type="GO" id="GO:0003676">
    <property type="term" value="F:nucleic acid binding"/>
    <property type="evidence" value="ECO:0007669"/>
    <property type="project" value="InterPro"/>
</dbReference>
<evidence type="ECO:0000256" key="5">
    <source>
        <dbReference type="ARBA" id="ARBA00022801"/>
    </source>
</evidence>
<dbReference type="FunFam" id="3.30.420.10:FF:000076">
    <property type="entry name" value="RBR-type E3 ubiquitin transferase"/>
    <property type="match status" value="1"/>
</dbReference>
<evidence type="ECO:0000256" key="1">
    <source>
        <dbReference type="ARBA" id="ARBA00004191"/>
    </source>
</evidence>
<dbReference type="InterPro" id="IPR011050">
    <property type="entry name" value="Pectin_lyase_fold/virulence"/>
</dbReference>